<evidence type="ECO:0000313" key="2">
    <source>
        <dbReference type="Proteomes" id="UP001315001"/>
    </source>
</evidence>
<comment type="caution">
    <text evidence="1">The sequence shown here is derived from an EMBL/GenBank/DDBJ whole genome shotgun (WGS) entry which is preliminary data.</text>
</comment>
<dbReference type="Proteomes" id="UP001315001">
    <property type="component" value="Unassembled WGS sequence"/>
</dbReference>
<dbReference type="EMBL" id="JAFIQO010000140">
    <property type="protein sequence ID" value="MBP0057923.1"/>
    <property type="molecule type" value="Genomic_DNA"/>
</dbReference>
<dbReference type="RefSeq" id="WP_209293788.1">
    <property type="nucleotide sequence ID" value="NZ_JAFIQO010000140.1"/>
</dbReference>
<name>A0ABS3ZMX0_9FIRM</name>
<sequence length="75" mass="8883">CSVVAVFKMLIRILNTLRSRIWDMVLFLFSDYLNLWFNNMECARRLWSSGKLNSKGLKIKAPDEEYFLMAKPFSD</sequence>
<reference evidence="1 2" key="1">
    <citation type="submission" date="2021-02" db="EMBL/GenBank/DDBJ databases">
        <title>Lactate utilizing bacteria of the human gut.</title>
        <authorList>
            <person name="Sheridan P.O."/>
        </authorList>
    </citation>
    <scope>NUCLEOTIDE SEQUENCE [LARGE SCALE GENOMIC DNA]</scope>
    <source>
        <strain evidence="1 2">HTF-83D</strain>
    </source>
</reference>
<gene>
    <name evidence="1" type="ORF">JYQ75_11055</name>
</gene>
<organism evidence="1 2">
    <name type="scientific">Anaerobutyricum soehngenii</name>
    <dbReference type="NCBI Taxonomy" id="105843"/>
    <lineage>
        <taxon>Bacteria</taxon>
        <taxon>Bacillati</taxon>
        <taxon>Bacillota</taxon>
        <taxon>Clostridia</taxon>
        <taxon>Lachnospirales</taxon>
        <taxon>Lachnospiraceae</taxon>
        <taxon>Anaerobutyricum</taxon>
    </lineage>
</organism>
<accession>A0ABS3ZMX0</accession>
<feature type="non-terminal residue" evidence="1">
    <location>
        <position position="1"/>
    </location>
</feature>
<evidence type="ECO:0008006" key="3">
    <source>
        <dbReference type="Google" id="ProtNLM"/>
    </source>
</evidence>
<proteinExistence type="predicted"/>
<protein>
    <recommendedName>
        <fullName evidence="3">Transposase</fullName>
    </recommendedName>
</protein>
<evidence type="ECO:0000313" key="1">
    <source>
        <dbReference type="EMBL" id="MBP0057923.1"/>
    </source>
</evidence>
<keyword evidence="2" id="KW-1185">Reference proteome</keyword>